<name>A0ABM6NBF5_PSEO7</name>
<protein>
    <recommendedName>
        <fullName evidence="3">DUF2513 domain-containing protein</fullName>
    </recommendedName>
</protein>
<dbReference type="EMBL" id="CP011924">
    <property type="protein sequence ID" value="ATD06137.1"/>
    <property type="molecule type" value="Genomic_DNA"/>
</dbReference>
<accession>A0ABM6NBF5</accession>
<evidence type="ECO:0000313" key="1">
    <source>
        <dbReference type="EMBL" id="ATD06137.1"/>
    </source>
</evidence>
<evidence type="ECO:0008006" key="3">
    <source>
        <dbReference type="Google" id="ProtNLM"/>
    </source>
</evidence>
<sequence length="134" mass="15904">MEINHDCVKDIIAIYIKSEKAELSIQQVVECDTVQGYSTEELKFHLNRLVDRGWLISNYDGKPYKNFDEANVVWSSVEWRLTEFANQYWDSVNRLPVWEEFKNKTASESLDFSLELLKGYSKKWIERKLGEFQI</sequence>
<organism evidence="1 2">
    <name type="scientific">Pseudoalteromonas piscicida</name>
    <dbReference type="NCBI Taxonomy" id="43662"/>
    <lineage>
        <taxon>Bacteria</taxon>
        <taxon>Pseudomonadati</taxon>
        <taxon>Pseudomonadota</taxon>
        <taxon>Gammaproteobacteria</taxon>
        <taxon>Alteromonadales</taxon>
        <taxon>Pseudoalteromonadaceae</taxon>
        <taxon>Pseudoalteromonas</taxon>
    </lineage>
</organism>
<proteinExistence type="predicted"/>
<keyword evidence="2" id="KW-1185">Reference proteome</keyword>
<gene>
    <name evidence="1" type="ORF">PPIS_a0937</name>
</gene>
<dbReference type="Proteomes" id="UP000016521">
    <property type="component" value="Chromosome I"/>
</dbReference>
<reference evidence="1 2" key="1">
    <citation type="submission" date="2015-06" db="EMBL/GenBank/DDBJ databases">
        <authorList>
            <person name="Xie B.-B."/>
            <person name="Rong J.-C."/>
            <person name="Qin Q.-L."/>
            <person name="Zhang Y.-Z."/>
        </authorList>
    </citation>
    <scope>NUCLEOTIDE SEQUENCE [LARGE SCALE GENOMIC DNA]</scope>
    <source>
        <strain evidence="1 2">JCM 20779</strain>
    </source>
</reference>
<evidence type="ECO:0000313" key="2">
    <source>
        <dbReference type="Proteomes" id="UP000016521"/>
    </source>
</evidence>
<dbReference type="RefSeq" id="WP_010371844.1">
    <property type="nucleotide sequence ID" value="NZ_CP011924.1"/>
</dbReference>